<protein>
    <recommendedName>
        <fullName evidence="2">Tudor domain-containing protein</fullName>
    </recommendedName>
</protein>
<dbReference type="SMART" id="SM00333">
    <property type="entry name" value="TUDOR"/>
    <property type="match status" value="7"/>
</dbReference>
<feature type="region of interest" description="Disordered" evidence="1">
    <location>
        <begin position="1672"/>
        <end position="1703"/>
    </location>
</feature>
<feature type="compositionally biased region" description="Basic and acidic residues" evidence="1">
    <location>
        <begin position="1672"/>
        <end position="1689"/>
    </location>
</feature>
<sequence length="1947" mass="218282">MKKEIQYPRVVFHEPEGNPGDLCLVRVYETWYRARIVSSNAGDYSVFLIDEGRTLWATTSTLAWGQTDFFYLPPEVEFCVLANVLPLSPENSWSAMALEFMKTFCGKTVTACVQDVVVPQRTFLLDIPCLSKQMYEMGFVKKLSNERFKDFVTRSLHCSSGFVEPRKTTSMRNEPVELIEQTEKQQGYMYPELQIETFETVVVTEVTNPLRVFCQLKVFSQELKKLTDQLTQHYEGRVGTHFARGENLGSPCASRGNDGKWYRSVLQQVMSSNNVAEVLHVDYGKKQFVQVEHVRPLPSEFFRMPVVTYVCSLHGVIDRGIGWSAPQIDYLKCLLLNRTVLAKFEYQSLSEGVHYVTFYGDENTNINNLFGLREKCSADSKHHTNYAVQKSTVEKQQISVTWDTESTEPTNLGDLKGKKPLFFTVSMSPNTSHVAVVQHVDSPSKFWIQTQEYANAFDHLMVALGELYSDPASAEGLIRKPVVGLLCVAKSQDDVFYRAAISKVINTKVEVFFLDYGNTELVDCFSLRELPLGYQKLPALAVKCSLYGIQPICAHWDQKATLYFSKAVQEKVLDIHILAKSKDTHVVQVIDPLSDGEKDFSKLLCSAGFADGESFGKTRSKPVVKPYSKVMQTSDVIKTSVFSQSSRSSAGPRSAFKEYLFPVGSSVEVNVSYIESPNDFWCQKANDTHSLKLLMQDLQEYYANTEFQASLEANTEFQPPLEAACIVRHPDNGMWYRALVIQKHQTPHVTVQFIDYGQTKKVALHDLRHINPAFLKLKGQAFRCSLYNLIYPASCFTSDWSPDAKAQFREFVDNAASMSIVLKCTVYAVMYNAQKVVFNVVDLETPFQSVCSLLIQRGLADHAPSEERPLQAFCLDSYYFSTHGIKTGSEEVVSITSVTNVSHFFCHLGRNSVQVEELANKVNNLCCQLANIECPKTFGKLCFAKYTDGLWYRGQIQSTKSSVIVHFVDYGDTQEVEKSDLLPIPFEASEIMSVPIQAIECGLSGMPENVSSEVSDWFESFVTDRSLKALVVAKEPDSRLIVELYDGKIQVNALIKEKFHIEVERRELTKKGSLAKDMNAQSVPHGGIKSSSGEKAPARQNTETHEGNVQRFKREKEWHWRTPQNDRPVETPKKSHDGDMMGNMEQIKSKYYDSHKESCSKSTSQSGLQQAKLPLKVVKAGLKAEVFISYYNSPLSFFVQLVSDETEIYSLLEKLNNDQSKFVPVIPSDIHEDDLVSAVFPDDNCWYRAVIRKAPINDIVDVEFIDFGNTAEVSVSKIGSLDGSLFLHSRYSIHCSLTGVSIVDNEMASRFKSEIEENTDGFECEFIKLSGAVWEVKLKAQGMLLGSSFSTNTALTGASVSAAKRPVTEHGLSTINKFQSPDIPNGQTIAVYASFISGPHHFWCQYAETENLQEISDIIQKAGNAFESTALSKEFLSVGSGCIALFAEDELWYRGKVTSREQDILSILFVDYGNESKVKISEVKPLPSEVSNFPPQAFGCQLDGFDVSEGFWNDGANDMFFELISDRLLKVTILKFGSSHDVKIPHFVKLVCDKLVINDAMKNSWTWYSKKTLLEQAAAPSEASLDISVVSEIESCEPESVRPKVFLQTDPECLSSDMFILTPEIQLPEVDCTVAGHEKRAVMLDEGNIEIRVVSSQDDELKNIKELMVDKSEVKANENDDKTEAKDSNLDVSSDTSASQPEDVDAAGKCLLECTEEFTGSDYQQADLSQNPESIEFSRPLESDMLNYVEKNAVDTSPQKEQLCGEFDKNAYKCTHMYSPISEFEKDIHETIKSDLGHLRRAAQGNPVGSECVIWSHAHKNWCHAQILKISEDSTLVLLLDHDSEVLVDPINIFETVSEKPVEPQDEKNPCSGDLESESEAEPVLGVDPVDPILEVDQGLDPVLELDLGMEPEVDQGQSFSIALNDQVNDVEPEVDPGLDVLTEEFN</sequence>
<organism evidence="3 4">
    <name type="scientific">Electrophorus voltai</name>
    <dbReference type="NCBI Taxonomy" id="2609070"/>
    <lineage>
        <taxon>Eukaryota</taxon>
        <taxon>Metazoa</taxon>
        <taxon>Chordata</taxon>
        <taxon>Craniata</taxon>
        <taxon>Vertebrata</taxon>
        <taxon>Euteleostomi</taxon>
        <taxon>Actinopterygii</taxon>
        <taxon>Neopterygii</taxon>
        <taxon>Teleostei</taxon>
        <taxon>Ostariophysi</taxon>
        <taxon>Gymnotiformes</taxon>
        <taxon>Gymnotoidei</taxon>
        <taxon>Gymnotidae</taxon>
        <taxon>Electrophorus</taxon>
    </lineage>
</organism>
<dbReference type="GO" id="GO:0030719">
    <property type="term" value="P:P granule organization"/>
    <property type="evidence" value="ECO:0007669"/>
    <property type="project" value="UniProtKB-ARBA"/>
</dbReference>
<dbReference type="InterPro" id="IPR035437">
    <property type="entry name" value="SNase_OB-fold_sf"/>
</dbReference>
<dbReference type="CDD" id="cd20421">
    <property type="entry name" value="Tudor_TDRD6_rpt2"/>
    <property type="match status" value="1"/>
</dbReference>
<dbReference type="PROSITE" id="PS50304">
    <property type="entry name" value="TUDOR"/>
    <property type="match status" value="6"/>
</dbReference>
<feature type="non-terminal residue" evidence="3">
    <location>
        <position position="1"/>
    </location>
</feature>
<dbReference type="EMBL" id="JAROKS010000015">
    <property type="protein sequence ID" value="KAK1796293.1"/>
    <property type="molecule type" value="Genomic_DNA"/>
</dbReference>
<evidence type="ECO:0000313" key="4">
    <source>
        <dbReference type="Proteomes" id="UP001239994"/>
    </source>
</evidence>
<evidence type="ECO:0000313" key="3">
    <source>
        <dbReference type="EMBL" id="KAK1796293.1"/>
    </source>
</evidence>
<accession>A0AAD9DX14</accession>
<dbReference type="InterPro" id="IPR002999">
    <property type="entry name" value="Tudor"/>
</dbReference>
<dbReference type="PANTHER" id="PTHR22948:SF15">
    <property type="entry name" value="TUDOR DOMAIN-CONTAINING PROTEIN 6"/>
    <property type="match status" value="1"/>
</dbReference>
<dbReference type="Gene3D" id="2.30.30.140">
    <property type="match status" value="6"/>
</dbReference>
<feature type="compositionally biased region" description="Polar residues" evidence="1">
    <location>
        <begin position="1690"/>
        <end position="1700"/>
    </location>
</feature>
<dbReference type="SUPFAM" id="SSF63748">
    <property type="entry name" value="Tudor/PWWP/MBT"/>
    <property type="match status" value="7"/>
</dbReference>
<dbReference type="Proteomes" id="UP001239994">
    <property type="component" value="Unassembled WGS sequence"/>
</dbReference>
<feature type="domain" description="Tudor" evidence="2">
    <location>
        <begin position="935"/>
        <end position="991"/>
    </location>
</feature>
<feature type="compositionally biased region" description="Basic and acidic residues" evidence="1">
    <location>
        <begin position="1858"/>
        <end position="1869"/>
    </location>
</feature>
<evidence type="ECO:0000259" key="2">
    <source>
        <dbReference type="PROSITE" id="PS50304"/>
    </source>
</evidence>
<name>A0AAD9DX14_9TELE</name>
<reference evidence="3" key="1">
    <citation type="submission" date="2023-03" db="EMBL/GenBank/DDBJ databases">
        <title>Electrophorus voltai genome.</title>
        <authorList>
            <person name="Bian C."/>
        </authorList>
    </citation>
    <scope>NUCLEOTIDE SEQUENCE</scope>
    <source>
        <strain evidence="3">CB-2022</strain>
        <tissue evidence="3">Muscle</tissue>
    </source>
</reference>
<dbReference type="FunFam" id="2.30.30.140:FF:000018">
    <property type="entry name" value="Serine/threonine-protein kinase 31"/>
    <property type="match status" value="2"/>
</dbReference>
<feature type="region of interest" description="Disordered" evidence="1">
    <location>
        <begin position="1858"/>
        <end position="1881"/>
    </location>
</feature>
<feature type="domain" description="Tudor" evidence="2">
    <location>
        <begin position="1229"/>
        <end position="1288"/>
    </location>
</feature>
<feature type="domain" description="Tudor" evidence="2">
    <location>
        <begin position="480"/>
        <end position="537"/>
    </location>
</feature>
<feature type="domain" description="Tudor" evidence="2">
    <location>
        <begin position="245"/>
        <end position="304"/>
    </location>
</feature>
<dbReference type="Pfam" id="PF00567">
    <property type="entry name" value="TUDOR"/>
    <property type="match status" value="7"/>
</dbReference>
<evidence type="ECO:0000256" key="1">
    <source>
        <dbReference type="SAM" id="MobiDB-lite"/>
    </source>
</evidence>
<dbReference type="PANTHER" id="PTHR22948">
    <property type="entry name" value="TUDOR DOMAIN CONTAINING PROTEIN"/>
    <property type="match status" value="1"/>
</dbReference>
<proteinExistence type="predicted"/>
<dbReference type="Gene3D" id="2.40.50.90">
    <property type="match status" value="7"/>
</dbReference>
<feature type="compositionally biased region" description="Basic and acidic residues" evidence="1">
    <location>
        <begin position="1127"/>
        <end position="1139"/>
    </location>
</feature>
<comment type="caution">
    <text evidence="3">The sequence shown here is derived from an EMBL/GenBank/DDBJ whole genome shotgun (WGS) entry which is preliminary data.</text>
</comment>
<dbReference type="InterPro" id="IPR050621">
    <property type="entry name" value="Tudor_domain_containing"/>
</dbReference>
<gene>
    <name evidence="3" type="ORF">P4O66_008887</name>
</gene>
<feature type="domain" description="Tudor" evidence="2">
    <location>
        <begin position="718"/>
        <end position="777"/>
    </location>
</feature>
<feature type="domain" description="Tudor" evidence="2">
    <location>
        <begin position="1435"/>
        <end position="1493"/>
    </location>
</feature>
<keyword evidence="4" id="KW-1185">Reference proteome</keyword>
<feature type="region of interest" description="Disordered" evidence="1">
    <location>
        <begin position="1122"/>
        <end position="1141"/>
    </location>
</feature>
<feature type="region of interest" description="Disordered" evidence="1">
    <location>
        <begin position="1072"/>
        <end position="1111"/>
    </location>
</feature>
<feature type="compositionally biased region" description="Basic and acidic residues" evidence="1">
    <location>
        <begin position="1102"/>
        <end position="1111"/>
    </location>
</feature>
<dbReference type="InterPro" id="IPR047445">
    <property type="entry name" value="Tudor_TDRD6_rpt2"/>
</dbReference>